<comment type="caution">
    <text evidence="1">The sequence shown here is derived from an EMBL/GenBank/DDBJ whole genome shotgun (WGS) entry which is preliminary data.</text>
</comment>
<evidence type="ECO:0000313" key="1">
    <source>
        <dbReference type="EMBL" id="EKE77495.1"/>
    </source>
</evidence>
<dbReference type="EMBL" id="AMRI01000002">
    <property type="protein sequence ID" value="EKE77495.1"/>
    <property type="molecule type" value="Genomic_DNA"/>
</dbReference>
<dbReference type="RefSeq" id="WP_008482495.1">
    <property type="nucleotide sequence ID" value="NZ_AMRI01000002.1"/>
</dbReference>
<name>K2KJK3_9GAMM</name>
<evidence type="ECO:0008006" key="3">
    <source>
        <dbReference type="Google" id="ProtNLM"/>
    </source>
</evidence>
<proteinExistence type="predicted"/>
<reference evidence="1 2" key="1">
    <citation type="journal article" date="2012" name="J. Bacteriol.">
        <title>Genome Sequence of Gallaecimonas xiamenensis Type Strain 3-C-1.</title>
        <authorList>
            <person name="Lai Q."/>
            <person name="Wang L."/>
            <person name="Wang W."/>
            <person name="Shao Z."/>
        </authorList>
    </citation>
    <scope>NUCLEOTIDE SEQUENCE [LARGE SCALE GENOMIC DNA]</scope>
    <source>
        <strain evidence="1 2">3-C-1</strain>
    </source>
</reference>
<dbReference type="OrthoDB" id="9785445at2"/>
<sequence length="171" mass="18853">MSRQHRLLLVFLALFILPIVLAQVAFMAGWLKGGATVNKGELINPPLSAQALFEDDHLWRLVYVMPASCQAACQESLYILGQTHLALGKEMDRVQPLVLGKAPTQVTDYPGLAFKGGAATAPLQPGQLYIADPRGFVMLRYLPVQDRQQSLRLGKDMLTDLKKLLKQSQIG</sequence>
<evidence type="ECO:0000313" key="2">
    <source>
        <dbReference type="Proteomes" id="UP000006755"/>
    </source>
</evidence>
<dbReference type="STRING" id="745411.B3C1_01750"/>
<dbReference type="AlphaFoldDB" id="K2KJK3"/>
<keyword evidence="2" id="KW-1185">Reference proteome</keyword>
<dbReference type="eggNOG" id="COG1999">
    <property type="taxonomic scope" value="Bacteria"/>
</dbReference>
<organism evidence="1 2">
    <name type="scientific">Gallaecimonas xiamenensis 3-C-1</name>
    <dbReference type="NCBI Taxonomy" id="745411"/>
    <lineage>
        <taxon>Bacteria</taxon>
        <taxon>Pseudomonadati</taxon>
        <taxon>Pseudomonadota</taxon>
        <taxon>Gammaproteobacteria</taxon>
        <taxon>Enterobacterales</taxon>
        <taxon>Gallaecimonadaceae</taxon>
        <taxon>Gallaecimonas</taxon>
    </lineage>
</organism>
<gene>
    <name evidence="1" type="ORF">B3C1_01750</name>
</gene>
<dbReference type="Proteomes" id="UP000006755">
    <property type="component" value="Unassembled WGS sequence"/>
</dbReference>
<protein>
    <recommendedName>
        <fullName evidence="3">Transmembrane cytochrome oxidase associated protein</fullName>
    </recommendedName>
</protein>
<accession>K2KJK3</accession>